<dbReference type="PANTHER" id="PTHR43245:SF23">
    <property type="entry name" value="NAD(P)-BINDING DOMAIN-CONTAINING PROTEIN"/>
    <property type="match status" value="1"/>
</dbReference>
<dbReference type="PANTHER" id="PTHR43245">
    <property type="entry name" value="BIFUNCTIONAL POLYMYXIN RESISTANCE PROTEIN ARNA"/>
    <property type="match status" value="1"/>
</dbReference>
<feature type="domain" description="NAD-dependent epimerase/dehydratase" evidence="1">
    <location>
        <begin position="8"/>
        <end position="231"/>
    </location>
</feature>
<dbReference type="InterPro" id="IPR036291">
    <property type="entry name" value="NAD(P)-bd_dom_sf"/>
</dbReference>
<organism evidence="2 3">
    <name type="scientific">Halocatena pleomorpha</name>
    <dbReference type="NCBI Taxonomy" id="1785090"/>
    <lineage>
        <taxon>Archaea</taxon>
        <taxon>Methanobacteriati</taxon>
        <taxon>Methanobacteriota</taxon>
        <taxon>Stenosarchaea group</taxon>
        <taxon>Halobacteria</taxon>
        <taxon>Halobacteriales</taxon>
        <taxon>Natronomonadaceae</taxon>
        <taxon>Halocatena</taxon>
    </lineage>
</organism>
<accession>A0A3P3RG49</accession>
<dbReference type="AlphaFoldDB" id="A0A3P3RG49"/>
<sequence>MKTTTPHVAITGAAGYTGSCVVRRLQEVHPDWQITALDNFHSGTIRQIGDVDVQHVDIRHRSELADALDGADVVLHLAALSGVEDCDASPDVAYEVNVQGTNNVAWWCHTTGAALAFPFSMAVIGDPTTFPITTDAPRTPLNWYGRSKILGERAIETFADGSFPAHLLMISNVYGAHEIDGTTVSKPVVLNFFVNRALAGEPLTVYEPGTQVRNYVHVLDIAQLYVLCAEQLFTRLNDGETGVKRYAIGSEETPSVREIAESVQQIAREERGLDPDIELIENPRSGETLTETFTVDTTDVREQLGWQAERTVEDAIRTAFRT</sequence>
<keyword evidence="3" id="KW-1185">Reference proteome</keyword>
<dbReference type="InterPro" id="IPR050177">
    <property type="entry name" value="Lipid_A_modif_metabolic_enz"/>
</dbReference>
<dbReference type="RefSeq" id="WP_124954027.1">
    <property type="nucleotide sequence ID" value="NZ_RRCH01000009.1"/>
</dbReference>
<dbReference type="Pfam" id="PF01370">
    <property type="entry name" value="Epimerase"/>
    <property type="match status" value="1"/>
</dbReference>
<evidence type="ECO:0000259" key="1">
    <source>
        <dbReference type="Pfam" id="PF01370"/>
    </source>
</evidence>
<dbReference type="InterPro" id="IPR001509">
    <property type="entry name" value="Epimerase_deHydtase"/>
</dbReference>
<comment type="caution">
    <text evidence="2">The sequence shown here is derived from an EMBL/GenBank/DDBJ whole genome shotgun (WGS) entry which is preliminary data.</text>
</comment>
<dbReference type="Proteomes" id="UP000282322">
    <property type="component" value="Unassembled WGS sequence"/>
</dbReference>
<name>A0A3P3RG49_9EURY</name>
<evidence type="ECO:0000313" key="3">
    <source>
        <dbReference type="Proteomes" id="UP000282322"/>
    </source>
</evidence>
<dbReference type="EMBL" id="RRCH01000009">
    <property type="protein sequence ID" value="RRJ32344.1"/>
    <property type="molecule type" value="Genomic_DNA"/>
</dbReference>
<gene>
    <name evidence="2" type="ORF">EIK79_04960</name>
</gene>
<dbReference type="OrthoDB" id="4907at2157"/>
<evidence type="ECO:0000313" key="2">
    <source>
        <dbReference type="EMBL" id="RRJ32344.1"/>
    </source>
</evidence>
<dbReference type="Gene3D" id="3.40.50.720">
    <property type="entry name" value="NAD(P)-binding Rossmann-like Domain"/>
    <property type="match status" value="1"/>
</dbReference>
<reference evidence="2 3" key="1">
    <citation type="submission" date="2018-11" db="EMBL/GenBank/DDBJ databases">
        <title>Taxonoimc description of Halomarina strain SPP-AMP-1.</title>
        <authorList>
            <person name="Pal Y."/>
            <person name="Srinivasana K."/>
            <person name="Verma A."/>
            <person name="Kumar P."/>
        </authorList>
    </citation>
    <scope>NUCLEOTIDE SEQUENCE [LARGE SCALE GENOMIC DNA]</scope>
    <source>
        <strain evidence="2 3">SPP-AMP-1</strain>
    </source>
</reference>
<protein>
    <submittedName>
        <fullName evidence="2">NAD(P)-dependent oxidoreductase</fullName>
    </submittedName>
</protein>
<dbReference type="SUPFAM" id="SSF51735">
    <property type="entry name" value="NAD(P)-binding Rossmann-fold domains"/>
    <property type="match status" value="1"/>
</dbReference>
<proteinExistence type="predicted"/>